<dbReference type="InterPro" id="IPR050340">
    <property type="entry name" value="Cytosolic_Fe-S_CAF"/>
</dbReference>
<dbReference type="CDD" id="cd00130">
    <property type="entry name" value="PAS"/>
    <property type="match status" value="1"/>
</dbReference>
<dbReference type="EMBL" id="DVFI01000133">
    <property type="protein sequence ID" value="HIQ63851.1"/>
    <property type="molecule type" value="Genomic_DNA"/>
</dbReference>
<protein>
    <submittedName>
        <fullName evidence="7">4Fe-4S binding protein</fullName>
    </submittedName>
</protein>
<dbReference type="Gene3D" id="3.40.950.10">
    <property type="entry name" value="Fe-only Hydrogenase (Larger Subunit), Chain L, domain 3"/>
    <property type="match status" value="1"/>
</dbReference>
<dbReference type="PROSITE" id="PS00198">
    <property type="entry name" value="4FE4S_FER_1"/>
    <property type="match status" value="1"/>
</dbReference>
<feature type="domain" description="4Fe-4S ferredoxin-type" evidence="5">
    <location>
        <begin position="4"/>
        <end position="33"/>
    </location>
</feature>
<evidence type="ECO:0000256" key="3">
    <source>
        <dbReference type="ARBA" id="ARBA00023004"/>
    </source>
</evidence>
<reference evidence="7" key="1">
    <citation type="submission" date="2020-10" db="EMBL/GenBank/DDBJ databases">
        <authorList>
            <person name="Gilroy R."/>
        </authorList>
    </citation>
    <scope>NUCLEOTIDE SEQUENCE</scope>
    <source>
        <strain evidence="7">ChiHile30-977</strain>
    </source>
</reference>
<gene>
    <name evidence="7" type="ORF">IAA66_09765</name>
</gene>
<dbReference type="InterPro" id="IPR007202">
    <property type="entry name" value="4Fe-4S_dom"/>
</dbReference>
<keyword evidence="3" id="KW-0408">Iron</keyword>
<dbReference type="GO" id="GO:0051539">
    <property type="term" value="F:4 iron, 4 sulfur cluster binding"/>
    <property type="evidence" value="ECO:0007669"/>
    <property type="project" value="UniProtKB-KW"/>
</dbReference>
<name>A0A9D0YX47_9FIRM</name>
<keyword evidence="1" id="KW-0004">4Fe-4S</keyword>
<dbReference type="SUPFAM" id="SSF53920">
    <property type="entry name" value="Fe-only hydrogenase"/>
    <property type="match status" value="1"/>
</dbReference>
<dbReference type="GO" id="GO:0046872">
    <property type="term" value="F:metal ion binding"/>
    <property type="evidence" value="ECO:0007669"/>
    <property type="project" value="UniProtKB-KW"/>
</dbReference>
<dbReference type="GO" id="GO:0006355">
    <property type="term" value="P:regulation of DNA-templated transcription"/>
    <property type="evidence" value="ECO:0007669"/>
    <property type="project" value="InterPro"/>
</dbReference>
<dbReference type="SUPFAM" id="SSF55785">
    <property type="entry name" value="PYP-like sensor domain (PAS domain)"/>
    <property type="match status" value="1"/>
</dbReference>
<evidence type="ECO:0000256" key="1">
    <source>
        <dbReference type="ARBA" id="ARBA00022485"/>
    </source>
</evidence>
<dbReference type="InterPro" id="IPR004108">
    <property type="entry name" value="Fe_hydrogenase_lsu_C"/>
</dbReference>
<dbReference type="InterPro" id="IPR017896">
    <property type="entry name" value="4Fe4S_Fe-S-bd"/>
</dbReference>
<evidence type="ECO:0000313" key="7">
    <source>
        <dbReference type="EMBL" id="HIQ63851.1"/>
    </source>
</evidence>
<dbReference type="Pfam" id="PF12838">
    <property type="entry name" value="Fer4_7"/>
    <property type="match status" value="1"/>
</dbReference>
<evidence type="ECO:0000256" key="4">
    <source>
        <dbReference type="ARBA" id="ARBA00023014"/>
    </source>
</evidence>
<accession>A0A9D0YX47</accession>
<evidence type="ECO:0000256" key="2">
    <source>
        <dbReference type="ARBA" id="ARBA00022723"/>
    </source>
</evidence>
<dbReference type="Pfam" id="PF00989">
    <property type="entry name" value="PAS"/>
    <property type="match status" value="1"/>
</dbReference>
<dbReference type="Gene3D" id="1.10.15.40">
    <property type="entry name" value="Electron transport complex subunit B, putative Fe-S cluster"/>
    <property type="match status" value="1"/>
</dbReference>
<dbReference type="InterPro" id="IPR009016">
    <property type="entry name" value="Fe_hydrogenase"/>
</dbReference>
<dbReference type="SMART" id="SM00091">
    <property type="entry name" value="PAS"/>
    <property type="match status" value="1"/>
</dbReference>
<dbReference type="SUPFAM" id="SSF54862">
    <property type="entry name" value="4Fe-4S ferredoxins"/>
    <property type="match status" value="1"/>
</dbReference>
<dbReference type="AlphaFoldDB" id="A0A9D0YX47"/>
<dbReference type="Proteomes" id="UP000886819">
    <property type="component" value="Unassembled WGS sequence"/>
</dbReference>
<sequence>MSDACIVLKESNCRNCYKCIRQCPVKSIRFASGEATVIDEDCILCGRCVVACPQGAKQPRCDLPRARFLMSFSGAPVYASVAPSFVAHWGVSFDAVRRALLALGFSGAEETAQGATLVKQEYDRMLREGRQEVIVSSCCPSVNLLMQKYFPETLRCLAPVLSPMRAHAAQIKSEHPNAKVVFMGPCVAKKDEAQRYEGEVDAALTFAEVDDWLAEAGIALEDEAESVERGRARSFPVTGGILRSMEMENAEYAYLAVDGVENCITALRDIEQGRMGRCFIEMSACAGSCAGGPIMAREKRAGVRGAAAVLRRSGGPELAGPSLEQDALTCAFSPLASVRREPTEEEIEEVLRKLGKTTREQELNCGCCGYDTCREKAAAVCMGKADLTMCLPYLKEKAESFSDTILSNTPNGVLVLSEALKVQQINAAACAMLGLSGAREALGAPVSDFIDPAPLEAMLRGEPVGARRAVLARTGVHVDQTVLRDAEYHVVMVIMRDVTREENTLARKEEARRQTVEVTDKIINKQMRVVQEIASLLGETTAEMKVALTNLKESVKDER</sequence>
<reference evidence="7" key="2">
    <citation type="journal article" date="2021" name="PeerJ">
        <title>Extensive microbial diversity within the chicken gut microbiome revealed by metagenomics and culture.</title>
        <authorList>
            <person name="Gilroy R."/>
            <person name="Ravi A."/>
            <person name="Getino M."/>
            <person name="Pursley I."/>
            <person name="Horton D.L."/>
            <person name="Alikhan N.F."/>
            <person name="Baker D."/>
            <person name="Gharbi K."/>
            <person name="Hall N."/>
            <person name="Watson M."/>
            <person name="Adriaenssens E.M."/>
            <person name="Foster-Nyarko E."/>
            <person name="Jarju S."/>
            <person name="Secka A."/>
            <person name="Antonio M."/>
            <person name="Oren A."/>
            <person name="Chaudhuri R.R."/>
            <person name="La Ragione R."/>
            <person name="Hildebrand F."/>
            <person name="Pallen M.J."/>
        </authorList>
    </citation>
    <scope>NUCLEOTIDE SEQUENCE</scope>
    <source>
        <strain evidence="7">ChiHile30-977</strain>
    </source>
</reference>
<comment type="caution">
    <text evidence="7">The sequence shown here is derived from an EMBL/GenBank/DDBJ whole genome shotgun (WGS) entry which is preliminary data.</text>
</comment>
<proteinExistence type="predicted"/>
<dbReference type="Gene3D" id="3.30.450.20">
    <property type="entry name" value="PAS domain"/>
    <property type="match status" value="1"/>
</dbReference>
<dbReference type="InterPro" id="IPR035965">
    <property type="entry name" value="PAS-like_dom_sf"/>
</dbReference>
<evidence type="ECO:0000313" key="8">
    <source>
        <dbReference type="Proteomes" id="UP000886819"/>
    </source>
</evidence>
<evidence type="ECO:0000259" key="5">
    <source>
        <dbReference type="PROSITE" id="PS51379"/>
    </source>
</evidence>
<evidence type="ECO:0000259" key="6">
    <source>
        <dbReference type="PROSITE" id="PS51656"/>
    </source>
</evidence>
<dbReference type="PROSITE" id="PS51379">
    <property type="entry name" value="4FE4S_FER_2"/>
    <property type="match status" value="2"/>
</dbReference>
<organism evidence="7 8">
    <name type="scientific">Candidatus Avichristensenella intestinipullorum</name>
    <dbReference type="NCBI Taxonomy" id="2840693"/>
    <lineage>
        <taxon>Bacteria</taxon>
        <taxon>Bacillati</taxon>
        <taxon>Bacillota</taxon>
        <taxon>Clostridia</taxon>
        <taxon>Candidatus Avichristensenella</taxon>
    </lineage>
</organism>
<keyword evidence="2" id="KW-0479">Metal-binding</keyword>
<keyword evidence="4" id="KW-0411">Iron-sulfur</keyword>
<dbReference type="InterPro" id="IPR017900">
    <property type="entry name" value="4Fe4S_Fe_S_CS"/>
</dbReference>
<dbReference type="PANTHER" id="PTHR11615">
    <property type="entry name" value="NITRATE, FORMATE, IRON DEHYDROGENASE"/>
    <property type="match status" value="1"/>
</dbReference>
<dbReference type="Gene3D" id="3.30.70.20">
    <property type="match status" value="1"/>
</dbReference>
<feature type="domain" description="4Fe-4S" evidence="6">
    <location>
        <begin position="346"/>
        <end position="407"/>
    </location>
</feature>
<dbReference type="Pfam" id="PF02906">
    <property type="entry name" value="Fe_hyd_lg_C"/>
    <property type="match status" value="1"/>
</dbReference>
<dbReference type="Pfam" id="PF04060">
    <property type="entry name" value="FeS"/>
    <property type="match status" value="1"/>
</dbReference>
<dbReference type="PROSITE" id="PS51656">
    <property type="entry name" value="4FE4S"/>
    <property type="match status" value="1"/>
</dbReference>
<dbReference type="InterPro" id="IPR013767">
    <property type="entry name" value="PAS_fold"/>
</dbReference>
<dbReference type="InterPro" id="IPR000014">
    <property type="entry name" value="PAS"/>
</dbReference>
<feature type="domain" description="4Fe-4S ferredoxin-type" evidence="5">
    <location>
        <begin position="34"/>
        <end position="62"/>
    </location>
</feature>